<accession>A0A2H0W4A3</accession>
<dbReference type="EMBL" id="PEZY01000010">
    <property type="protein sequence ID" value="PIS06097.1"/>
    <property type="molecule type" value="Genomic_DNA"/>
</dbReference>
<gene>
    <name evidence="6" type="ORF">COT80_02575</name>
</gene>
<keyword evidence="4" id="KW-0378">Hydrolase</keyword>
<evidence type="ECO:0000256" key="2">
    <source>
        <dbReference type="ARBA" id="ARBA00022722"/>
    </source>
</evidence>
<comment type="caution">
    <text evidence="6">The sequence shown here is derived from an EMBL/GenBank/DDBJ whole genome shotgun (WGS) entry which is preliminary data.</text>
</comment>
<dbReference type="CDD" id="cd09881">
    <property type="entry name" value="PIN_VapC4-5_FitB-like"/>
    <property type="match status" value="1"/>
</dbReference>
<keyword evidence="5" id="KW-0460">Magnesium</keyword>
<sequence length="88" mass="10118">MTGMKGLTTIFSLVEFPRALENGNSVIWPERRDYIKAIWLGEYLYDIGKPIQGIDLLIASIALNRNLILVTKDKHFERIPGLKFELIE</sequence>
<dbReference type="InterPro" id="IPR051749">
    <property type="entry name" value="PINc/VapC_TA_RNase"/>
</dbReference>
<dbReference type="PANTHER" id="PTHR42740">
    <property type="entry name" value="RIBONUCLEASE VAPC3"/>
    <property type="match status" value="1"/>
</dbReference>
<dbReference type="GO" id="GO:0016787">
    <property type="term" value="F:hydrolase activity"/>
    <property type="evidence" value="ECO:0007669"/>
    <property type="project" value="UniProtKB-KW"/>
</dbReference>
<protein>
    <submittedName>
        <fullName evidence="6">PIN domain-containing protein</fullName>
    </submittedName>
</protein>
<evidence type="ECO:0000256" key="5">
    <source>
        <dbReference type="ARBA" id="ARBA00022842"/>
    </source>
</evidence>
<evidence type="ECO:0000256" key="1">
    <source>
        <dbReference type="ARBA" id="ARBA00022649"/>
    </source>
</evidence>
<dbReference type="AlphaFoldDB" id="A0A2H0W4A3"/>
<dbReference type="SUPFAM" id="SSF88723">
    <property type="entry name" value="PIN domain-like"/>
    <property type="match status" value="1"/>
</dbReference>
<dbReference type="InterPro" id="IPR029060">
    <property type="entry name" value="PIN-like_dom_sf"/>
</dbReference>
<keyword evidence="3" id="KW-0479">Metal-binding</keyword>
<evidence type="ECO:0000256" key="4">
    <source>
        <dbReference type="ARBA" id="ARBA00022801"/>
    </source>
</evidence>
<proteinExistence type="predicted"/>
<dbReference type="Proteomes" id="UP000229056">
    <property type="component" value="Unassembled WGS sequence"/>
</dbReference>
<organism evidence="6 7">
    <name type="scientific">Candidatus Buchananbacteria bacterium CG10_big_fil_rev_8_21_14_0_10_33_19</name>
    <dbReference type="NCBI Taxonomy" id="1974525"/>
    <lineage>
        <taxon>Bacteria</taxon>
        <taxon>Candidatus Buchananiibacteriota</taxon>
    </lineage>
</organism>
<dbReference type="GO" id="GO:0046872">
    <property type="term" value="F:metal ion binding"/>
    <property type="evidence" value="ECO:0007669"/>
    <property type="project" value="UniProtKB-KW"/>
</dbReference>
<evidence type="ECO:0000313" key="7">
    <source>
        <dbReference type="Proteomes" id="UP000229056"/>
    </source>
</evidence>
<reference evidence="7" key="1">
    <citation type="submission" date="2017-09" db="EMBL/GenBank/DDBJ databases">
        <title>Depth-based differentiation of microbial function through sediment-hosted aquifers and enrichment of novel symbionts in the deep terrestrial subsurface.</title>
        <authorList>
            <person name="Probst A.J."/>
            <person name="Ladd B."/>
            <person name="Jarett J.K."/>
            <person name="Geller-Mcgrath D.E."/>
            <person name="Sieber C.M.K."/>
            <person name="Emerson J.B."/>
            <person name="Anantharaman K."/>
            <person name="Thomas B.C."/>
            <person name="Malmstrom R."/>
            <person name="Stieglmeier M."/>
            <person name="Klingl A."/>
            <person name="Woyke T."/>
            <person name="Ryan C.M."/>
            <person name="Banfield J.F."/>
        </authorList>
    </citation>
    <scope>NUCLEOTIDE SEQUENCE [LARGE SCALE GENOMIC DNA]</scope>
</reference>
<dbReference type="GO" id="GO:0004540">
    <property type="term" value="F:RNA nuclease activity"/>
    <property type="evidence" value="ECO:0007669"/>
    <property type="project" value="TreeGrafter"/>
</dbReference>
<keyword evidence="1" id="KW-1277">Toxin-antitoxin system</keyword>
<evidence type="ECO:0000256" key="3">
    <source>
        <dbReference type="ARBA" id="ARBA00022723"/>
    </source>
</evidence>
<keyword evidence="2" id="KW-0540">Nuclease</keyword>
<evidence type="ECO:0000313" key="6">
    <source>
        <dbReference type="EMBL" id="PIS06097.1"/>
    </source>
</evidence>
<dbReference type="PANTHER" id="PTHR42740:SF1">
    <property type="entry name" value="RIBONUCLEASE VAPC3"/>
    <property type="match status" value="1"/>
</dbReference>
<dbReference type="Gene3D" id="3.40.50.1010">
    <property type="entry name" value="5'-nuclease"/>
    <property type="match status" value="1"/>
</dbReference>
<name>A0A2H0W4A3_9BACT</name>